<sequence length="128" mass="14589">MEIIKITWQGLIGKNGETCERCRKTYLNIESALIKLEPIISNLGMKVVLEKKVLSEEEFEKDSTASNRVFINGEPIEDILNLKVGKSTCCKVCKGLECRTIIDMDKETNEIPEKHILAAIFTKIKERF</sequence>
<accession>A0AAE3P490</accession>
<gene>
    <name evidence="1" type="ORF">OD816_000735</name>
</gene>
<reference evidence="1" key="1">
    <citation type="submission" date="2022-11" db="EMBL/GenBank/DDBJ databases">
        <title>Candidatus Alkanophaga archaea from heated hydrothermal vent sediment oxidize petroleum alkanes.</title>
        <authorList>
            <person name="Zehnle H."/>
            <person name="Laso-Perez R."/>
            <person name="Lipp J."/>
            <person name="Teske A."/>
            <person name="Wegener G."/>
        </authorList>
    </citation>
    <scope>NUCLEOTIDE SEQUENCE</scope>
    <source>
        <strain evidence="1">MCA70</strain>
    </source>
</reference>
<dbReference type="AlphaFoldDB" id="A0AAE3P490"/>
<protein>
    <recommendedName>
        <fullName evidence="3">Heavy metal sensor signal transduction histidine kinase</fullName>
    </recommendedName>
</protein>
<evidence type="ECO:0008006" key="3">
    <source>
        <dbReference type="Google" id="ProtNLM"/>
    </source>
</evidence>
<dbReference type="Proteomes" id="UP001144110">
    <property type="component" value="Unassembled WGS sequence"/>
</dbReference>
<dbReference type="InterPro" id="IPR021219">
    <property type="entry name" value="DUF2703"/>
</dbReference>
<comment type="caution">
    <text evidence="1">The sequence shown here is derived from an EMBL/GenBank/DDBJ whole genome shotgun (WGS) entry which is preliminary data.</text>
</comment>
<dbReference type="EMBL" id="JAPHEG010000003">
    <property type="protein sequence ID" value="MDF2953490.1"/>
    <property type="molecule type" value="Genomic_DNA"/>
</dbReference>
<organism evidence="1 2">
    <name type="scientific">Candidatus Thermodesulfobacterium syntrophicum</name>
    <dbReference type="NCBI Taxonomy" id="3060442"/>
    <lineage>
        <taxon>Bacteria</taxon>
        <taxon>Pseudomonadati</taxon>
        <taxon>Thermodesulfobacteriota</taxon>
        <taxon>Thermodesulfobacteria</taxon>
        <taxon>Thermodesulfobacteriales</taxon>
        <taxon>Thermodesulfobacteriaceae</taxon>
        <taxon>Thermodesulfobacterium</taxon>
    </lineage>
</organism>
<dbReference type="Pfam" id="PF10865">
    <property type="entry name" value="DUF2703"/>
    <property type="match status" value="1"/>
</dbReference>
<name>A0AAE3P490_9BACT</name>
<evidence type="ECO:0000313" key="2">
    <source>
        <dbReference type="Proteomes" id="UP001144110"/>
    </source>
</evidence>
<proteinExistence type="predicted"/>
<evidence type="ECO:0000313" key="1">
    <source>
        <dbReference type="EMBL" id="MDF2953490.1"/>
    </source>
</evidence>